<dbReference type="AlphaFoldDB" id="A0A365UDU1"/>
<keyword evidence="1" id="KW-0472">Membrane</keyword>
<feature type="transmembrane region" description="Helical" evidence="1">
    <location>
        <begin position="200"/>
        <end position="217"/>
    </location>
</feature>
<dbReference type="OrthoDB" id="5189031at2"/>
<keyword evidence="1" id="KW-1133">Transmembrane helix</keyword>
<evidence type="ECO:0008006" key="4">
    <source>
        <dbReference type="Google" id="ProtNLM"/>
    </source>
</evidence>
<feature type="transmembrane region" description="Helical" evidence="1">
    <location>
        <begin position="147"/>
        <end position="169"/>
    </location>
</feature>
<dbReference type="RefSeq" id="WP_113287471.1">
    <property type="nucleotide sequence ID" value="NZ_QNTQ01000001.1"/>
</dbReference>
<evidence type="ECO:0000256" key="1">
    <source>
        <dbReference type="SAM" id="Phobius"/>
    </source>
</evidence>
<feature type="transmembrane region" description="Helical" evidence="1">
    <location>
        <begin position="94"/>
        <end position="109"/>
    </location>
</feature>
<accession>A0A365UDU1</accession>
<gene>
    <name evidence="2" type="ORF">DRV85_00480</name>
</gene>
<name>A0A365UDU1_9RHOB</name>
<feature type="transmembrane region" description="Helical" evidence="1">
    <location>
        <begin position="223"/>
        <end position="245"/>
    </location>
</feature>
<feature type="transmembrane region" description="Helical" evidence="1">
    <location>
        <begin position="115"/>
        <end position="135"/>
    </location>
</feature>
<evidence type="ECO:0000313" key="3">
    <source>
        <dbReference type="Proteomes" id="UP000253370"/>
    </source>
</evidence>
<protein>
    <recommendedName>
        <fullName evidence="4">Tryptophan-rich sensory protein</fullName>
    </recommendedName>
</protein>
<dbReference type="Proteomes" id="UP000253370">
    <property type="component" value="Unassembled WGS sequence"/>
</dbReference>
<dbReference type="EMBL" id="QNTQ01000001">
    <property type="protein sequence ID" value="RBI87447.1"/>
    <property type="molecule type" value="Genomic_DNA"/>
</dbReference>
<reference evidence="2 3" key="1">
    <citation type="submission" date="2018-07" db="EMBL/GenBank/DDBJ databases">
        <title>Rhodosalinus sp. strain E84T genomic sequence and assembly.</title>
        <authorList>
            <person name="Liu Z.-W."/>
            <person name="Lu D.-C."/>
        </authorList>
    </citation>
    <scope>NUCLEOTIDE SEQUENCE [LARGE SCALE GENOMIC DNA]</scope>
    <source>
        <strain evidence="2 3">E84</strain>
    </source>
</reference>
<comment type="caution">
    <text evidence="2">The sequence shown here is derived from an EMBL/GenBank/DDBJ whole genome shotgun (WGS) entry which is preliminary data.</text>
</comment>
<evidence type="ECO:0000313" key="2">
    <source>
        <dbReference type="EMBL" id="RBI87447.1"/>
    </source>
</evidence>
<organism evidence="2 3">
    <name type="scientific">Rhodosalinus halophilus</name>
    <dbReference type="NCBI Taxonomy" id="2259333"/>
    <lineage>
        <taxon>Bacteria</taxon>
        <taxon>Pseudomonadati</taxon>
        <taxon>Pseudomonadota</taxon>
        <taxon>Alphaproteobacteria</taxon>
        <taxon>Rhodobacterales</taxon>
        <taxon>Paracoccaceae</taxon>
        <taxon>Rhodosalinus</taxon>
    </lineage>
</organism>
<proteinExistence type="predicted"/>
<feature type="transmembrane region" description="Helical" evidence="1">
    <location>
        <begin position="59"/>
        <end position="82"/>
    </location>
</feature>
<feature type="transmembrane region" description="Helical" evidence="1">
    <location>
        <begin position="175"/>
        <end position="193"/>
    </location>
</feature>
<keyword evidence="3" id="KW-1185">Reference proteome</keyword>
<keyword evidence="1" id="KW-0812">Transmembrane</keyword>
<sequence>MSSPPQSPDDDRDRRRMKAALVAAAALVFAAAPLAVPFQGFDPDLFPVPQSDPPVQPAGYAFAIWGPIYLWLLVSAGFGLLARAESPDWDAPRWPLLGSLAIGASWLAVAQTSAVWATVLIWAMLVLALLALLRTPERDRWLLRAPVALYAGWLTAASWVSIGLLGAGFGLGPGANGWAVLCLLGALAMAAAVQLRRPRAPFYGAAVIWALVGVVVANAGTHWAVAGLAAAGAAGMAALTLRGLLSPARGA</sequence>